<gene>
    <name evidence="1" type="ORF">RPERSI_LOCUS19727</name>
</gene>
<proteinExistence type="predicted"/>
<evidence type="ECO:0000313" key="2">
    <source>
        <dbReference type="Proteomes" id="UP000789920"/>
    </source>
</evidence>
<dbReference type="Proteomes" id="UP000789920">
    <property type="component" value="Unassembled WGS sequence"/>
</dbReference>
<reference evidence="1" key="1">
    <citation type="submission" date="2021-06" db="EMBL/GenBank/DDBJ databases">
        <authorList>
            <person name="Kallberg Y."/>
            <person name="Tangrot J."/>
            <person name="Rosling A."/>
        </authorList>
    </citation>
    <scope>NUCLEOTIDE SEQUENCE</scope>
    <source>
        <strain evidence="1">MA461A</strain>
    </source>
</reference>
<feature type="non-terminal residue" evidence="1">
    <location>
        <position position="1"/>
    </location>
</feature>
<organism evidence="1 2">
    <name type="scientific">Racocetra persica</name>
    <dbReference type="NCBI Taxonomy" id="160502"/>
    <lineage>
        <taxon>Eukaryota</taxon>
        <taxon>Fungi</taxon>
        <taxon>Fungi incertae sedis</taxon>
        <taxon>Mucoromycota</taxon>
        <taxon>Glomeromycotina</taxon>
        <taxon>Glomeromycetes</taxon>
        <taxon>Diversisporales</taxon>
        <taxon>Gigasporaceae</taxon>
        <taxon>Racocetra</taxon>
    </lineage>
</organism>
<sequence>DIVKQASNSSKLIIKEIEAIDSCDLIKNSHFGQIIYWSRGNEQADGTIRGLDMEPGVVM</sequence>
<keyword evidence="2" id="KW-1185">Reference proteome</keyword>
<feature type="non-terminal residue" evidence="1">
    <location>
        <position position="59"/>
    </location>
</feature>
<dbReference type="EMBL" id="CAJVQC010054529">
    <property type="protein sequence ID" value="CAG8794273.1"/>
    <property type="molecule type" value="Genomic_DNA"/>
</dbReference>
<accession>A0ACA9RI63</accession>
<evidence type="ECO:0000313" key="1">
    <source>
        <dbReference type="EMBL" id="CAG8794273.1"/>
    </source>
</evidence>
<comment type="caution">
    <text evidence="1">The sequence shown here is derived from an EMBL/GenBank/DDBJ whole genome shotgun (WGS) entry which is preliminary data.</text>
</comment>
<name>A0ACA9RI63_9GLOM</name>
<protein>
    <submittedName>
        <fullName evidence="1">37052_t:CDS:1</fullName>
    </submittedName>
</protein>